<organism evidence="1">
    <name type="scientific">marine sediment metagenome</name>
    <dbReference type="NCBI Taxonomy" id="412755"/>
    <lineage>
        <taxon>unclassified sequences</taxon>
        <taxon>metagenomes</taxon>
        <taxon>ecological metagenomes</taxon>
    </lineage>
</organism>
<proteinExistence type="predicted"/>
<reference evidence="1" key="1">
    <citation type="journal article" date="2015" name="Nature">
        <title>Complex archaea that bridge the gap between prokaryotes and eukaryotes.</title>
        <authorList>
            <person name="Spang A."/>
            <person name="Saw J.H."/>
            <person name="Jorgensen S.L."/>
            <person name="Zaremba-Niedzwiedzka K."/>
            <person name="Martijn J."/>
            <person name="Lind A.E."/>
            <person name="van Eijk R."/>
            <person name="Schleper C."/>
            <person name="Guy L."/>
            <person name="Ettema T.J."/>
        </authorList>
    </citation>
    <scope>NUCLEOTIDE SEQUENCE</scope>
</reference>
<accession>A0A0F9N2M2</accession>
<evidence type="ECO:0000313" key="1">
    <source>
        <dbReference type="EMBL" id="KKN12229.1"/>
    </source>
</evidence>
<comment type="caution">
    <text evidence="1">The sequence shown here is derived from an EMBL/GenBank/DDBJ whole genome shotgun (WGS) entry which is preliminary data.</text>
</comment>
<name>A0A0F9N2M2_9ZZZZ</name>
<gene>
    <name evidence="1" type="ORF">LCGC14_1018460</name>
</gene>
<protein>
    <submittedName>
        <fullName evidence="1">Uncharacterized protein</fullName>
    </submittedName>
</protein>
<dbReference type="AlphaFoldDB" id="A0A0F9N2M2"/>
<sequence>MKNEAPKVDMTGWERGMSFDLIAVLREVLHAAGQHTRAVEFSNKAHDNRLSYDQVLDMCQEDGFIEISNRPRRRGAA</sequence>
<dbReference type="EMBL" id="LAZR01004052">
    <property type="protein sequence ID" value="KKN12229.1"/>
    <property type="molecule type" value="Genomic_DNA"/>
</dbReference>